<keyword evidence="2" id="KW-0812">Transmembrane</keyword>
<dbReference type="Pfam" id="PF01266">
    <property type="entry name" value="DAO"/>
    <property type="match status" value="1"/>
</dbReference>
<keyword evidence="1 4" id="KW-0560">Oxidoreductase</keyword>
<gene>
    <name evidence="4" type="primary">ooxB</name>
    <name evidence="4" type="ORF">MPL1032_130069</name>
</gene>
<name>A0A0K2VQ87_MESPL</name>
<dbReference type="EC" id="1.-.-.-" evidence="4"/>
<evidence type="ECO:0000256" key="2">
    <source>
        <dbReference type="SAM" id="Phobius"/>
    </source>
</evidence>
<dbReference type="Gene3D" id="3.50.50.60">
    <property type="entry name" value="FAD/NAD(P)-binding domain"/>
    <property type="match status" value="1"/>
</dbReference>
<evidence type="ECO:0000313" key="4">
    <source>
        <dbReference type="EMBL" id="CDX50971.1"/>
    </source>
</evidence>
<feature type="transmembrane region" description="Helical" evidence="2">
    <location>
        <begin position="7"/>
        <end position="28"/>
    </location>
</feature>
<sequence length="377" mass="40354">MTSRSEIGVEIAVIGGGLVGAAVAYGLLKKGLSIVLLDEGDTAIRASRGNFGLVCAAGKGDKLENYAPWALQGVHVWAEFAKNLIAETGIDLELEQNGGFVFCAEPPALKERIEMMERLRRKSGLDFEVMKPAEIARLMPGVSSNVAGAIFCEIDGAANPLKLLRALHAAISATEGALRRDARAERIERTSGGYRITTPAGVVTSEKVVLAAGLGNLSLAKWLGVGLPIKPMRGQILVTERYEPILKAPSEHVRQTMDGTFLLGGSWEDVGYDTSTTFEVTRDIAARAVRYFPFLDKVRLVRTWSALRILAPDNAPIYDEIAPGAFLVTCHSGVSLAAIHAGKVAGWIADGALPDEAAPFALSRFEPGLQEREIAYG</sequence>
<dbReference type="InterPro" id="IPR036188">
    <property type="entry name" value="FAD/NAD-bd_sf"/>
</dbReference>
<dbReference type="Gene3D" id="3.30.9.10">
    <property type="entry name" value="D-Amino Acid Oxidase, subunit A, domain 2"/>
    <property type="match status" value="1"/>
</dbReference>
<dbReference type="EMBL" id="CCND01000005">
    <property type="protein sequence ID" value="CDX50971.1"/>
    <property type="molecule type" value="Genomic_DNA"/>
</dbReference>
<dbReference type="InterPro" id="IPR006076">
    <property type="entry name" value="FAD-dep_OxRdtase"/>
</dbReference>
<organism evidence="4 5">
    <name type="scientific">Mesorhizobium plurifarium</name>
    <dbReference type="NCBI Taxonomy" id="69974"/>
    <lineage>
        <taxon>Bacteria</taxon>
        <taxon>Pseudomonadati</taxon>
        <taxon>Pseudomonadota</taxon>
        <taxon>Alphaproteobacteria</taxon>
        <taxon>Hyphomicrobiales</taxon>
        <taxon>Phyllobacteriaceae</taxon>
        <taxon>Mesorhizobium</taxon>
    </lineage>
</organism>
<dbReference type="Proteomes" id="UP000182888">
    <property type="component" value="Unassembled WGS sequence"/>
</dbReference>
<feature type="domain" description="FAD dependent oxidoreductase" evidence="3">
    <location>
        <begin position="11"/>
        <end position="343"/>
    </location>
</feature>
<reference evidence="5" key="1">
    <citation type="submission" date="2014-08" db="EMBL/GenBank/DDBJ databases">
        <authorList>
            <person name="Edwards T."/>
        </authorList>
    </citation>
    <scope>NUCLEOTIDE SEQUENCE [LARGE SCALE GENOMIC DNA]</scope>
</reference>
<keyword evidence="2" id="KW-1133">Transmembrane helix</keyword>
<evidence type="ECO:0000256" key="1">
    <source>
        <dbReference type="ARBA" id="ARBA00023002"/>
    </source>
</evidence>
<dbReference type="SUPFAM" id="SSF51905">
    <property type="entry name" value="FAD/NAD(P)-binding domain"/>
    <property type="match status" value="1"/>
</dbReference>
<evidence type="ECO:0000259" key="3">
    <source>
        <dbReference type="Pfam" id="PF01266"/>
    </source>
</evidence>
<protein>
    <submittedName>
        <fullName evidence="4">Opine oxidase subunit B</fullName>
        <ecNumber evidence="4">1.-.-.-</ecNumber>
    </submittedName>
</protein>
<keyword evidence="2" id="KW-0472">Membrane</keyword>
<dbReference type="GO" id="GO:0016491">
    <property type="term" value="F:oxidoreductase activity"/>
    <property type="evidence" value="ECO:0007669"/>
    <property type="project" value="UniProtKB-KW"/>
</dbReference>
<dbReference type="PANTHER" id="PTHR13847:SF289">
    <property type="entry name" value="GLYCINE OXIDASE"/>
    <property type="match status" value="1"/>
</dbReference>
<dbReference type="SUPFAM" id="SSF54373">
    <property type="entry name" value="FAD-linked reductases, C-terminal domain"/>
    <property type="match status" value="1"/>
</dbReference>
<dbReference type="AlphaFoldDB" id="A0A0K2VQ87"/>
<evidence type="ECO:0000313" key="5">
    <source>
        <dbReference type="Proteomes" id="UP000182888"/>
    </source>
</evidence>
<proteinExistence type="predicted"/>
<dbReference type="PANTHER" id="PTHR13847">
    <property type="entry name" value="SARCOSINE DEHYDROGENASE-RELATED"/>
    <property type="match status" value="1"/>
</dbReference>
<dbReference type="GO" id="GO:0005737">
    <property type="term" value="C:cytoplasm"/>
    <property type="evidence" value="ECO:0007669"/>
    <property type="project" value="TreeGrafter"/>
</dbReference>
<accession>A0A0K2VQ87</accession>